<name>A0A2I2MAS5_9FLAO</name>
<dbReference type="SMART" id="SM00245">
    <property type="entry name" value="TSPc"/>
    <property type="match status" value="1"/>
</dbReference>
<dbReference type="Gene3D" id="3.30.750.44">
    <property type="match status" value="1"/>
</dbReference>
<accession>A0A2I2MAS5</accession>
<dbReference type="SUPFAM" id="SSF52096">
    <property type="entry name" value="ClpP/crotonase"/>
    <property type="match status" value="1"/>
</dbReference>
<dbReference type="Pfam" id="PF03572">
    <property type="entry name" value="Peptidase_S41"/>
    <property type="match status" value="1"/>
</dbReference>
<dbReference type="NCBIfam" id="TIGR00225">
    <property type="entry name" value="prc"/>
    <property type="match status" value="1"/>
</dbReference>
<dbReference type="PROSITE" id="PS50106">
    <property type="entry name" value="PDZ"/>
    <property type="match status" value="1"/>
</dbReference>
<dbReference type="InterPro" id="IPR004447">
    <property type="entry name" value="Peptidase_S41A"/>
</dbReference>
<gene>
    <name evidence="8" type="ORF">TNO010_30006</name>
</gene>
<proteinExistence type="inferred from homology"/>
<evidence type="ECO:0000259" key="7">
    <source>
        <dbReference type="PROSITE" id="PS50106"/>
    </source>
</evidence>
<feature type="transmembrane region" description="Helical" evidence="6">
    <location>
        <begin position="12"/>
        <end position="31"/>
    </location>
</feature>
<keyword evidence="3 5" id="KW-0378">Hydrolase</keyword>
<comment type="similarity">
    <text evidence="1 5">Belongs to the peptidase S41A family.</text>
</comment>
<evidence type="ECO:0000313" key="8">
    <source>
        <dbReference type="EMBL" id="SOU89034.1"/>
    </source>
</evidence>
<reference evidence="8 9" key="1">
    <citation type="submission" date="2017-11" db="EMBL/GenBank/DDBJ databases">
        <authorList>
            <person name="Duchaud E."/>
        </authorList>
    </citation>
    <scope>NUCLEOTIDE SEQUENCE [LARGE SCALE GENOMIC DNA]</scope>
    <source>
        <strain evidence="8 9">TNO010</strain>
    </source>
</reference>
<dbReference type="CDD" id="cd07560">
    <property type="entry name" value="Peptidase_S41_CPP"/>
    <property type="match status" value="1"/>
</dbReference>
<keyword evidence="6" id="KW-0472">Membrane</keyword>
<organism evidence="8 9">
    <name type="scientific">Tenacibaculum finnmarkense genomovar ulcerans</name>
    <dbReference type="NCBI Taxonomy" id="2781388"/>
    <lineage>
        <taxon>Bacteria</taxon>
        <taxon>Pseudomonadati</taxon>
        <taxon>Bacteroidota</taxon>
        <taxon>Flavobacteriia</taxon>
        <taxon>Flavobacteriales</taxon>
        <taxon>Flavobacteriaceae</taxon>
        <taxon>Tenacibaculum</taxon>
        <taxon>Tenacibaculum finnmarkense</taxon>
    </lineage>
</organism>
<dbReference type="Gene3D" id="2.30.42.10">
    <property type="match status" value="1"/>
</dbReference>
<dbReference type="AlphaFoldDB" id="A0A2I2MAS5"/>
<dbReference type="EMBL" id="OENE01000023">
    <property type="protein sequence ID" value="SOU89034.1"/>
    <property type="molecule type" value="Genomic_DNA"/>
</dbReference>
<protein>
    <submittedName>
        <fullName evidence="8">Peptidase S41</fullName>
    </submittedName>
</protein>
<keyword evidence="6" id="KW-1133">Transmembrane helix</keyword>
<evidence type="ECO:0000256" key="2">
    <source>
        <dbReference type="ARBA" id="ARBA00022670"/>
    </source>
</evidence>
<dbReference type="InterPro" id="IPR001478">
    <property type="entry name" value="PDZ"/>
</dbReference>
<evidence type="ECO:0000313" key="9">
    <source>
        <dbReference type="Proteomes" id="UP000490060"/>
    </source>
</evidence>
<dbReference type="InterPro" id="IPR029045">
    <property type="entry name" value="ClpP/crotonase-like_dom_sf"/>
</dbReference>
<evidence type="ECO:0000256" key="3">
    <source>
        <dbReference type="ARBA" id="ARBA00022801"/>
    </source>
</evidence>
<evidence type="ECO:0000256" key="1">
    <source>
        <dbReference type="ARBA" id="ARBA00009179"/>
    </source>
</evidence>
<dbReference type="Gene3D" id="3.90.226.10">
    <property type="entry name" value="2-enoyl-CoA Hydratase, Chain A, domain 1"/>
    <property type="match status" value="1"/>
</dbReference>
<dbReference type="CDD" id="cd06782">
    <property type="entry name" value="cpPDZ_CPP-like"/>
    <property type="match status" value="1"/>
</dbReference>
<dbReference type="PANTHER" id="PTHR32060:SF30">
    <property type="entry name" value="CARBOXY-TERMINAL PROCESSING PROTEASE CTPA"/>
    <property type="match status" value="1"/>
</dbReference>
<evidence type="ECO:0000256" key="5">
    <source>
        <dbReference type="RuleBase" id="RU004404"/>
    </source>
</evidence>
<dbReference type="SUPFAM" id="SSF50156">
    <property type="entry name" value="PDZ domain-like"/>
    <property type="match status" value="1"/>
</dbReference>
<keyword evidence="2 5" id="KW-0645">Protease</keyword>
<dbReference type="Pfam" id="PF22694">
    <property type="entry name" value="CtpB_N-like"/>
    <property type="match status" value="1"/>
</dbReference>
<dbReference type="Pfam" id="PF13180">
    <property type="entry name" value="PDZ_2"/>
    <property type="match status" value="1"/>
</dbReference>
<dbReference type="InterPro" id="IPR055210">
    <property type="entry name" value="CtpA/B_N"/>
</dbReference>
<dbReference type="GO" id="GO:0007165">
    <property type="term" value="P:signal transduction"/>
    <property type="evidence" value="ECO:0007669"/>
    <property type="project" value="TreeGrafter"/>
</dbReference>
<evidence type="ECO:0000256" key="6">
    <source>
        <dbReference type="SAM" id="Phobius"/>
    </source>
</evidence>
<dbReference type="GO" id="GO:0008236">
    <property type="term" value="F:serine-type peptidase activity"/>
    <property type="evidence" value="ECO:0007669"/>
    <property type="project" value="UniProtKB-KW"/>
</dbReference>
<evidence type="ECO:0000256" key="4">
    <source>
        <dbReference type="ARBA" id="ARBA00022825"/>
    </source>
</evidence>
<sequence length="527" mass="59124">MNSYIYLMNKNNFPIYLAIAVVLGIFIGTFFSTGSSRNFIGTNSASQKKIKRLIDYIQQDYVDTVNTDDLLDGAITQMLGKLDPHSVYIPKENLQLVTENMQGNFVGIGVQYRMISDTIMVVSPIKGGPSIKAGIKAGDRILQANKDTLFGKKLSTKKIMKSLKGKPNTNVALQIYRKTTDSLFTLNIKRGKVNIKSVDIAYMLNDSIGYIKLNRFARSSYKEFKTSLDTLIKQNMTDLVLDLRGNGGGFVDIANSIIDEFLEDDKLMVFTKNNKGSIHKSFATEKGSFEKGGLYVLIDENSASASEIVAGALQDNDKGIIIGRRSFGKGLVQQEMDLGDGSAVRLTTARYYTPTGRSIQKPYNKNKGDKAYKHDIESRYSTGELFTKDSIKTIDSLKFTTPKGKVVYGGGGIIPDYFVGVDTATYIPTIFFMPLNNFAFNYVDRNRKELQNSNVDDFIKNFDTDNKIFKDFSSKIKGYKLSSKIKKQLKRNLKTIIARELFSDQGLYRVNQIDDKMLQKVFELEAK</sequence>
<dbReference type="Proteomes" id="UP000490060">
    <property type="component" value="Unassembled WGS sequence"/>
</dbReference>
<dbReference type="InterPro" id="IPR005151">
    <property type="entry name" value="Tail-specific_protease"/>
</dbReference>
<dbReference type="PANTHER" id="PTHR32060">
    <property type="entry name" value="TAIL-SPECIFIC PROTEASE"/>
    <property type="match status" value="1"/>
</dbReference>
<dbReference type="GO" id="GO:0006508">
    <property type="term" value="P:proteolysis"/>
    <property type="evidence" value="ECO:0007669"/>
    <property type="project" value="UniProtKB-KW"/>
</dbReference>
<feature type="domain" description="PDZ" evidence="7">
    <location>
        <begin position="94"/>
        <end position="164"/>
    </location>
</feature>
<dbReference type="InterPro" id="IPR036034">
    <property type="entry name" value="PDZ_sf"/>
</dbReference>
<dbReference type="SMART" id="SM00228">
    <property type="entry name" value="PDZ"/>
    <property type="match status" value="1"/>
</dbReference>
<keyword evidence="4 5" id="KW-0720">Serine protease</keyword>
<dbReference type="GO" id="GO:0030288">
    <property type="term" value="C:outer membrane-bounded periplasmic space"/>
    <property type="evidence" value="ECO:0007669"/>
    <property type="project" value="TreeGrafter"/>
</dbReference>
<dbReference type="GO" id="GO:0004175">
    <property type="term" value="F:endopeptidase activity"/>
    <property type="evidence" value="ECO:0007669"/>
    <property type="project" value="TreeGrafter"/>
</dbReference>
<keyword evidence="6" id="KW-0812">Transmembrane</keyword>